<feature type="region of interest" description="Disordered" evidence="6">
    <location>
        <begin position="35"/>
        <end position="67"/>
    </location>
</feature>
<dbReference type="PANTHER" id="PTHR31312">
    <property type="entry name" value="TRANSCRIPTION ACTIVATOR GLK1"/>
    <property type="match status" value="1"/>
</dbReference>
<dbReference type="GO" id="GO:0003700">
    <property type="term" value="F:DNA-binding transcription factor activity"/>
    <property type="evidence" value="ECO:0007669"/>
    <property type="project" value="InterPro"/>
</dbReference>
<dbReference type="PANTHER" id="PTHR31312:SF1">
    <property type="entry name" value="TRANSCRIPTION ACTIVATOR GLK1"/>
    <property type="match status" value="1"/>
</dbReference>
<accession>A0A1Z5KBU6</accession>
<evidence type="ECO:0000256" key="3">
    <source>
        <dbReference type="ARBA" id="ARBA00023125"/>
    </source>
</evidence>
<evidence type="ECO:0000313" key="7">
    <source>
        <dbReference type="EMBL" id="GAX23739.1"/>
    </source>
</evidence>
<dbReference type="InParanoid" id="A0A1Z5KBU6"/>
<dbReference type="InterPro" id="IPR044825">
    <property type="entry name" value="GLK1/2-like"/>
</dbReference>
<evidence type="ECO:0008006" key="9">
    <source>
        <dbReference type="Google" id="ProtNLM"/>
    </source>
</evidence>
<comment type="subcellular location">
    <subcellularLocation>
        <location evidence="1">Nucleus</location>
    </subcellularLocation>
</comment>
<proteinExistence type="predicted"/>
<dbReference type="GO" id="GO:0003677">
    <property type="term" value="F:DNA binding"/>
    <property type="evidence" value="ECO:0007669"/>
    <property type="project" value="UniProtKB-KW"/>
</dbReference>
<evidence type="ECO:0000256" key="2">
    <source>
        <dbReference type="ARBA" id="ARBA00023015"/>
    </source>
</evidence>
<gene>
    <name evidence="7" type="ORF">FisN_12Hh317</name>
</gene>
<protein>
    <recommendedName>
        <fullName evidence="9">HTH myb-type domain-containing protein</fullName>
    </recommendedName>
</protein>
<dbReference type="SUPFAM" id="SSF46689">
    <property type="entry name" value="Homeodomain-like"/>
    <property type="match status" value="1"/>
</dbReference>
<organism evidence="7 8">
    <name type="scientific">Fistulifera solaris</name>
    <name type="common">Oleaginous diatom</name>
    <dbReference type="NCBI Taxonomy" id="1519565"/>
    <lineage>
        <taxon>Eukaryota</taxon>
        <taxon>Sar</taxon>
        <taxon>Stramenopiles</taxon>
        <taxon>Ochrophyta</taxon>
        <taxon>Bacillariophyta</taxon>
        <taxon>Bacillariophyceae</taxon>
        <taxon>Bacillariophycidae</taxon>
        <taxon>Naviculales</taxon>
        <taxon>Naviculaceae</taxon>
        <taxon>Fistulifera</taxon>
    </lineage>
</organism>
<dbReference type="InterPro" id="IPR006447">
    <property type="entry name" value="Myb_dom_plants"/>
</dbReference>
<evidence type="ECO:0000256" key="1">
    <source>
        <dbReference type="ARBA" id="ARBA00004123"/>
    </source>
</evidence>
<comment type="caution">
    <text evidence="7">The sequence shown here is derived from an EMBL/GenBank/DDBJ whole genome shotgun (WGS) entry which is preliminary data.</text>
</comment>
<dbReference type="Gene3D" id="1.10.10.60">
    <property type="entry name" value="Homeodomain-like"/>
    <property type="match status" value="1"/>
</dbReference>
<dbReference type="GO" id="GO:0005634">
    <property type="term" value="C:nucleus"/>
    <property type="evidence" value="ECO:0007669"/>
    <property type="project" value="UniProtKB-SubCell"/>
</dbReference>
<dbReference type="NCBIfam" id="TIGR01557">
    <property type="entry name" value="myb_SHAQKYF"/>
    <property type="match status" value="1"/>
</dbReference>
<keyword evidence="5" id="KW-0539">Nucleus</keyword>
<keyword evidence="2" id="KW-0805">Transcription regulation</keyword>
<dbReference type="GO" id="GO:0045893">
    <property type="term" value="P:positive regulation of DNA-templated transcription"/>
    <property type="evidence" value="ECO:0007669"/>
    <property type="project" value="InterPro"/>
</dbReference>
<dbReference type="InterPro" id="IPR009057">
    <property type="entry name" value="Homeodomain-like_sf"/>
</dbReference>
<dbReference type="EMBL" id="BDSP01000203">
    <property type="protein sequence ID" value="GAX23739.1"/>
    <property type="molecule type" value="Genomic_DNA"/>
</dbReference>
<sequence length="273" mass="30180">MDSNFPYHNFQGREEADLFVKNGIMVNTRNEAVVEDAAAKRKRRRTQENASSSQGNGKQAKHDRPWSESIHRSFVEAIYDIGVKNASPAVIMEHMSMMDDSITSERVKSHLQKYRNNKEKSKQEFFAEFDAWMQKALTVGAASNGESTNLASPAVIMSMMGNGSFLGGEMASFLSYAAMYEDQNESNGCSESSTTQNVGEYFSSIASTGASVPFPVLTEEERKSPLGTSISHVIGLFYSVSKWIMQQRAAQEQLSAAAESLSETNNDLLPHDD</sequence>
<keyword evidence="4" id="KW-0804">Transcription</keyword>
<evidence type="ECO:0000256" key="4">
    <source>
        <dbReference type="ARBA" id="ARBA00023163"/>
    </source>
</evidence>
<dbReference type="OrthoDB" id="60033at2759"/>
<dbReference type="Proteomes" id="UP000198406">
    <property type="component" value="Unassembled WGS sequence"/>
</dbReference>
<evidence type="ECO:0000313" key="8">
    <source>
        <dbReference type="Proteomes" id="UP000198406"/>
    </source>
</evidence>
<evidence type="ECO:0000256" key="6">
    <source>
        <dbReference type="SAM" id="MobiDB-lite"/>
    </source>
</evidence>
<evidence type="ECO:0000256" key="5">
    <source>
        <dbReference type="ARBA" id="ARBA00023242"/>
    </source>
</evidence>
<dbReference type="AlphaFoldDB" id="A0A1Z5KBU6"/>
<keyword evidence="8" id="KW-1185">Reference proteome</keyword>
<reference evidence="7 8" key="1">
    <citation type="journal article" date="2015" name="Plant Cell">
        <title>Oil accumulation by the oleaginous diatom Fistulifera solaris as revealed by the genome and transcriptome.</title>
        <authorList>
            <person name="Tanaka T."/>
            <person name="Maeda Y."/>
            <person name="Veluchamy A."/>
            <person name="Tanaka M."/>
            <person name="Abida H."/>
            <person name="Marechal E."/>
            <person name="Bowler C."/>
            <person name="Muto M."/>
            <person name="Sunaga Y."/>
            <person name="Tanaka M."/>
            <person name="Yoshino T."/>
            <person name="Taniguchi T."/>
            <person name="Fukuda Y."/>
            <person name="Nemoto M."/>
            <person name="Matsumoto M."/>
            <person name="Wong P.S."/>
            <person name="Aburatani S."/>
            <person name="Fujibuchi W."/>
        </authorList>
    </citation>
    <scope>NUCLEOTIDE SEQUENCE [LARGE SCALE GENOMIC DNA]</scope>
    <source>
        <strain evidence="7 8">JPCC DA0580</strain>
    </source>
</reference>
<name>A0A1Z5KBU6_FISSO</name>
<feature type="compositionally biased region" description="Polar residues" evidence="6">
    <location>
        <begin position="48"/>
        <end position="57"/>
    </location>
</feature>
<keyword evidence="3" id="KW-0238">DNA-binding</keyword>